<proteinExistence type="predicted"/>
<keyword evidence="4" id="KW-1185">Reference proteome</keyword>
<protein>
    <submittedName>
        <fullName evidence="3">Uncharacterized protein</fullName>
    </submittedName>
</protein>
<evidence type="ECO:0000256" key="1">
    <source>
        <dbReference type="SAM" id="MobiDB-lite"/>
    </source>
</evidence>
<name>A0A177C0B7_9PLEO</name>
<reference evidence="3 4" key="1">
    <citation type="submission" date="2016-05" db="EMBL/GenBank/DDBJ databases">
        <title>Comparative analysis of secretome profiles of manganese(II)-oxidizing ascomycete fungi.</title>
        <authorList>
            <consortium name="DOE Joint Genome Institute"/>
            <person name="Zeiner C.A."/>
            <person name="Purvine S.O."/>
            <person name="Zink E.M."/>
            <person name="Wu S."/>
            <person name="Pasa-Tolic L."/>
            <person name="Chaput D.L."/>
            <person name="Haridas S."/>
            <person name="Grigoriev I.V."/>
            <person name="Santelli C.M."/>
            <person name="Hansel C.M."/>
        </authorList>
    </citation>
    <scope>NUCLEOTIDE SEQUENCE [LARGE SCALE GENOMIC DNA]</scope>
    <source>
        <strain evidence="3 4">AP3s5-JAC2a</strain>
    </source>
</reference>
<dbReference type="EMBL" id="KV441558">
    <property type="protein sequence ID" value="OAG01083.1"/>
    <property type="molecule type" value="Genomic_DNA"/>
</dbReference>
<keyword evidence="2" id="KW-0472">Membrane</keyword>
<dbReference type="GeneID" id="28763945"/>
<feature type="region of interest" description="Disordered" evidence="1">
    <location>
        <begin position="445"/>
        <end position="473"/>
    </location>
</feature>
<sequence>MATNRITVVVTLTDYTTVFPTRLHSTSVPGVTTTLTLTDYTTVFPSSSRPSPGHTTPKTAMASIPSLAVSHSYIQSSSASSQILSISLPVSRHSSTTPSSFTPSSPISTVSSSLEAILPSFVFQTPTTSTFSSSITSSLSSSSSSSTRSRPIPNPGLPTGWRTPEPAVEKHYNDVLPILMILWLVFIALFFLGALVYFAWRFARGHCADCNLKTAEVIHLKAQLAGRNSVTSGMVKQREAGMSMGLGRGQEVSVSKRDLQGEGTTFRLHDPERGIHVKLSKEAGSPRPPPHSESEDPFYLENAVPVRSHWSDGTIKTTSNNSAEQTSAHSATALFRSGLSMEENRALALAELERNHSVTKEELKVPIPFWKRTLARVDLRGVDRVEKFERDEPGTDKFVAGPEYRPSMRGPLRTFSRPGPPPAPPVIRAPTDPYVFYPRSAYFQDTGDSSSGRGSSNVAPKQYPQPTPQSKKSEFITVGLDDDVDNRVDMRRAAGIRYKHRTSGYRGIASLLPEAVANDLSH</sequence>
<dbReference type="Proteomes" id="UP000077069">
    <property type="component" value="Unassembled WGS sequence"/>
</dbReference>
<organism evidence="3 4">
    <name type="scientific">Paraphaeosphaeria sporulosa</name>
    <dbReference type="NCBI Taxonomy" id="1460663"/>
    <lineage>
        <taxon>Eukaryota</taxon>
        <taxon>Fungi</taxon>
        <taxon>Dikarya</taxon>
        <taxon>Ascomycota</taxon>
        <taxon>Pezizomycotina</taxon>
        <taxon>Dothideomycetes</taxon>
        <taxon>Pleosporomycetidae</taxon>
        <taxon>Pleosporales</taxon>
        <taxon>Massarineae</taxon>
        <taxon>Didymosphaeriaceae</taxon>
        <taxon>Paraphaeosphaeria</taxon>
    </lineage>
</organism>
<feature type="region of interest" description="Disordered" evidence="1">
    <location>
        <begin position="128"/>
        <end position="164"/>
    </location>
</feature>
<evidence type="ECO:0000313" key="4">
    <source>
        <dbReference type="Proteomes" id="UP000077069"/>
    </source>
</evidence>
<dbReference type="OrthoDB" id="3796510at2759"/>
<feature type="compositionally biased region" description="Low complexity" evidence="1">
    <location>
        <begin position="128"/>
        <end position="149"/>
    </location>
</feature>
<accession>A0A177C0B7</accession>
<keyword evidence="2" id="KW-0812">Transmembrane</keyword>
<evidence type="ECO:0000256" key="2">
    <source>
        <dbReference type="SAM" id="Phobius"/>
    </source>
</evidence>
<dbReference type="AlphaFoldDB" id="A0A177C0B7"/>
<dbReference type="InParanoid" id="A0A177C0B7"/>
<feature type="compositionally biased region" description="Low complexity" evidence="1">
    <location>
        <begin position="447"/>
        <end position="456"/>
    </location>
</feature>
<gene>
    <name evidence="3" type="ORF">CC84DRAFT_1180153</name>
</gene>
<evidence type="ECO:0000313" key="3">
    <source>
        <dbReference type="EMBL" id="OAG01083.1"/>
    </source>
</evidence>
<dbReference type="RefSeq" id="XP_018031448.1">
    <property type="nucleotide sequence ID" value="XM_018180459.1"/>
</dbReference>
<keyword evidence="2" id="KW-1133">Transmembrane helix</keyword>
<feature type="transmembrane region" description="Helical" evidence="2">
    <location>
        <begin position="178"/>
        <end position="200"/>
    </location>
</feature>